<comment type="catalytic activity">
    <reaction evidence="1">
        <text>ATP + protein L-histidine = ADP + protein N-phospho-L-histidine.</text>
        <dbReference type="EC" id="2.7.13.3"/>
    </reaction>
</comment>
<dbReference type="PANTHER" id="PTHR45436:SF5">
    <property type="entry name" value="SENSOR HISTIDINE KINASE TRCS"/>
    <property type="match status" value="1"/>
</dbReference>
<dbReference type="SUPFAM" id="SSF158472">
    <property type="entry name" value="HAMP domain-like"/>
    <property type="match status" value="1"/>
</dbReference>
<dbReference type="InterPro" id="IPR004358">
    <property type="entry name" value="Sig_transdc_His_kin-like_C"/>
</dbReference>
<gene>
    <name evidence="17" type="ORF">BG53_05525</name>
</gene>
<evidence type="ECO:0000313" key="17">
    <source>
        <dbReference type="EMBL" id="EXX86705.1"/>
    </source>
</evidence>
<organism evidence="17 18">
    <name type="scientific">Paenibacillus darwinianus</name>
    <dbReference type="NCBI Taxonomy" id="1380763"/>
    <lineage>
        <taxon>Bacteria</taxon>
        <taxon>Bacillati</taxon>
        <taxon>Bacillota</taxon>
        <taxon>Bacilli</taxon>
        <taxon>Bacillales</taxon>
        <taxon>Paenibacillaceae</taxon>
        <taxon>Paenibacillus</taxon>
    </lineage>
</organism>
<evidence type="ECO:0000256" key="10">
    <source>
        <dbReference type="ARBA" id="ARBA00022840"/>
    </source>
</evidence>
<dbReference type="InterPro" id="IPR005467">
    <property type="entry name" value="His_kinase_dom"/>
</dbReference>
<dbReference type="SUPFAM" id="SSF47384">
    <property type="entry name" value="Homodimeric domain of signal transducing histidine kinase"/>
    <property type="match status" value="1"/>
</dbReference>
<keyword evidence="10" id="KW-0067">ATP-binding</keyword>
<dbReference type="InterPro" id="IPR003660">
    <property type="entry name" value="HAMP_dom"/>
</dbReference>
<dbReference type="FunFam" id="3.30.565.10:FF:000006">
    <property type="entry name" value="Sensor histidine kinase WalK"/>
    <property type="match status" value="1"/>
</dbReference>
<evidence type="ECO:0000256" key="6">
    <source>
        <dbReference type="ARBA" id="ARBA00022679"/>
    </source>
</evidence>
<evidence type="ECO:0000313" key="18">
    <source>
        <dbReference type="Proteomes" id="UP000053750"/>
    </source>
</evidence>
<sequence>MNGRRRPFAHWLNRHSLRFQLLARSLLILAALLMLIGVLQYVLMKDFLYRNEAESMSAAARGPLKDIMERFGIGIEHDNPGGANDGAENRRGPVFFLENTSFAFVGTDAGFIDITGANNGAISPKLSESDYTNVLTNRRSSNPSQPYRVVRDTEGTEQLLVFRPVGGPGGLNGIIQIGKPTAPLKAVVLQQLVIFAALSLGALTGGLALYLPVLRRTLKPLQQIVGTVERIGAGNLDERFPARQGQEEIDRLAESFNGMLGRLAASFEAEREAKEQMSRFIADASHELRTPLTSIHGFIEVLLRGAADKREQLYAALNSMHGESARIRKLVEDLLTLAKLDRAPGLMPRETRLDEVISEMEPHLRMLAGNRTLRFDLATGLRGMYDPDKIKQVILNLFQNAVQHTDPERGFIAVTLRSEGSSGCIAVTDNGPGIAEPHVPHLFDRFYRSDASRTRKHGGAGLGLSISKAIAEAHGGTVEVSSEAGRGSTFTLRLPLSVA</sequence>
<dbReference type="PROSITE" id="PS50885">
    <property type="entry name" value="HAMP"/>
    <property type="match status" value="1"/>
</dbReference>
<dbReference type="Gene3D" id="3.30.565.10">
    <property type="entry name" value="Histidine kinase-like ATPase, C-terminal domain"/>
    <property type="match status" value="1"/>
</dbReference>
<dbReference type="GO" id="GO:0005524">
    <property type="term" value="F:ATP binding"/>
    <property type="evidence" value="ECO:0007669"/>
    <property type="project" value="UniProtKB-KW"/>
</dbReference>
<dbReference type="Proteomes" id="UP000053750">
    <property type="component" value="Unassembled WGS sequence"/>
</dbReference>
<dbReference type="PRINTS" id="PR00344">
    <property type="entry name" value="BCTRLSENSOR"/>
</dbReference>
<evidence type="ECO:0000256" key="13">
    <source>
        <dbReference type="ARBA" id="ARBA00023136"/>
    </source>
</evidence>
<feature type="domain" description="HAMP" evidence="16">
    <location>
        <begin position="215"/>
        <end position="268"/>
    </location>
</feature>
<protein>
    <recommendedName>
        <fullName evidence="3">histidine kinase</fullName>
        <ecNumber evidence="3">2.7.13.3</ecNumber>
    </recommendedName>
</protein>
<feature type="transmembrane region" description="Helical" evidence="14">
    <location>
        <begin position="21"/>
        <end position="43"/>
    </location>
</feature>
<dbReference type="GO" id="GO:0005886">
    <property type="term" value="C:plasma membrane"/>
    <property type="evidence" value="ECO:0007669"/>
    <property type="project" value="UniProtKB-SubCell"/>
</dbReference>
<dbReference type="FunFam" id="1.10.287.130:FF:000001">
    <property type="entry name" value="Two-component sensor histidine kinase"/>
    <property type="match status" value="1"/>
</dbReference>
<dbReference type="CDD" id="cd06225">
    <property type="entry name" value="HAMP"/>
    <property type="match status" value="1"/>
</dbReference>
<evidence type="ECO:0000256" key="1">
    <source>
        <dbReference type="ARBA" id="ARBA00000085"/>
    </source>
</evidence>
<dbReference type="AlphaFoldDB" id="A0A9W5S051"/>
<dbReference type="SMART" id="SM00388">
    <property type="entry name" value="HisKA"/>
    <property type="match status" value="1"/>
</dbReference>
<evidence type="ECO:0000256" key="9">
    <source>
        <dbReference type="ARBA" id="ARBA00022777"/>
    </source>
</evidence>
<keyword evidence="12" id="KW-0902">Two-component regulatory system</keyword>
<evidence type="ECO:0000256" key="7">
    <source>
        <dbReference type="ARBA" id="ARBA00022692"/>
    </source>
</evidence>
<dbReference type="Gene3D" id="6.10.340.10">
    <property type="match status" value="1"/>
</dbReference>
<evidence type="ECO:0000259" key="16">
    <source>
        <dbReference type="PROSITE" id="PS50885"/>
    </source>
</evidence>
<evidence type="ECO:0000256" key="8">
    <source>
        <dbReference type="ARBA" id="ARBA00022741"/>
    </source>
</evidence>
<evidence type="ECO:0000256" key="14">
    <source>
        <dbReference type="SAM" id="Phobius"/>
    </source>
</evidence>
<evidence type="ECO:0000256" key="3">
    <source>
        <dbReference type="ARBA" id="ARBA00012438"/>
    </source>
</evidence>
<keyword evidence="7 14" id="KW-0812">Transmembrane</keyword>
<dbReference type="EC" id="2.7.13.3" evidence="3"/>
<keyword evidence="6" id="KW-0808">Transferase</keyword>
<accession>A0A9W5S051</accession>
<dbReference type="SMART" id="SM00387">
    <property type="entry name" value="HATPase_c"/>
    <property type="match status" value="1"/>
</dbReference>
<dbReference type="InterPro" id="IPR003594">
    <property type="entry name" value="HATPase_dom"/>
</dbReference>
<reference evidence="17 18" key="1">
    <citation type="submission" date="2014-02" db="EMBL/GenBank/DDBJ databases">
        <title>Genome sequence of Paenibacillus darwinianus reveals adaptive mechanisms for survival in Antarctic soils.</title>
        <authorList>
            <person name="Dsouza M."/>
            <person name="Taylor M.W."/>
            <person name="Turner S.J."/>
            <person name="Aislabie J."/>
        </authorList>
    </citation>
    <scope>NUCLEOTIDE SEQUENCE [LARGE SCALE GENOMIC DNA]</scope>
    <source>
        <strain evidence="17 18">CE1</strain>
    </source>
</reference>
<evidence type="ECO:0000256" key="11">
    <source>
        <dbReference type="ARBA" id="ARBA00022989"/>
    </source>
</evidence>
<name>A0A9W5S051_9BACL</name>
<comment type="subcellular location">
    <subcellularLocation>
        <location evidence="2">Cell membrane</location>
        <topology evidence="2">Multi-pass membrane protein</topology>
    </subcellularLocation>
</comment>
<proteinExistence type="predicted"/>
<evidence type="ECO:0000256" key="2">
    <source>
        <dbReference type="ARBA" id="ARBA00004651"/>
    </source>
</evidence>
<evidence type="ECO:0000256" key="4">
    <source>
        <dbReference type="ARBA" id="ARBA00022475"/>
    </source>
</evidence>
<keyword evidence="4" id="KW-1003">Cell membrane</keyword>
<dbReference type="SMART" id="SM00304">
    <property type="entry name" value="HAMP"/>
    <property type="match status" value="1"/>
</dbReference>
<dbReference type="PANTHER" id="PTHR45436">
    <property type="entry name" value="SENSOR HISTIDINE KINASE YKOH"/>
    <property type="match status" value="1"/>
</dbReference>
<evidence type="ECO:0000259" key="15">
    <source>
        <dbReference type="PROSITE" id="PS50109"/>
    </source>
</evidence>
<keyword evidence="13 14" id="KW-0472">Membrane</keyword>
<feature type="domain" description="Histidine kinase" evidence="15">
    <location>
        <begin position="283"/>
        <end position="498"/>
    </location>
</feature>
<keyword evidence="11 14" id="KW-1133">Transmembrane helix</keyword>
<dbReference type="InterPro" id="IPR036097">
    <property type="entry name" value="HisK_dim/P_sf"/>
</dbReference>
<feature type="transmembrane region" description="Helical" evidence="14">
    <location>
        <begin position="192"/>
        <end position="213"/>
    </location>
</feature>
<keyword evidence="18" id="KW-1185">Reference proteome</keyword>
<dbReference type="InterPro" id="IPR036890">
    <property type="entry name" value="HATPase_C_sf"/>
</dbReference>
<dbReference type="GO" id="GO:0000155">
    <property type="term" value="F:phosphorelay sensor kinase activity"/>
    <property type="evidence" value="ECO:0007669"/>
    <property type="project" value="InterPro"/>
</dbReference>
<dbReference type="Gene3D" id="1.10.287.130">
    <property type="match status" value="1"/>
</dbReference>
<dbReference type="SUPFAM" id="SSF55874">
    <property type="entry name" value="ATPase domain of HSP90 chaperone/DNA topoisomerase II/histidine kinase"/>
    <property type="match status" value="1"/>
</dbReference>
<keyword evidence="8" id="KW-0547">Nucleotide-binding</keyword>
<dbReference type="InterPro" id="IPR003661">
    <property type="entry name" value="HisK_dim/P_dom"/>
</dbReference>
<dbReference type="Pfam" id="PF00672">
    <property type="entry name" value="HAMP"/>
    <property type="match status" value="1"/>
</dbReference>
<dbReference type="EMBL" id="JFHU01000181">
    <property type="protein sequence ID" value="EXX86705.1"/>
    <property type="molecule type" value="Genomic_DNA"/>
</dbReference>
<dbReference type="RefSeq" id="WP_036583842.1">
    <property type="nucleotide sequence ID" value="NZ_KK082153.1"/>
</dbReference>
<dbReference type="Pfam" id="PF00512">
    <property type="entry name" value="HisKA"/>
    <property type="match status" value="1"/>
</dbReference>
<evidence type="ECO:0000256" key="12">
    <source>
        <dbReference type="ARBA" id="ARBA00023012"/>
    </source>
</evidence>
<dbReference type="CDD" id="cd00082">
    <property type="entry name" value="HisKA"/>
    <property type="match status" value="1"/>
</dbReference>
<dbReference type="OrthoDB" id="335833at2"/>
<dbReference type="Pfam" id="PF02518">
    <property type="entry name" value="HATPase_c"/>
    <property type="match status" value="1"/>
</dbReference>
<evidence type="ECO:0000256" key="5">
    <source>
        <dbReference type="ARBA" id="ARBA00022553"/>
    </source>
</evidence>
<dbReference type="CDD" id="cd00075">
    <property type="entry name" value="HATPase"/>
    <property type="match status" value="1"/>
</dbReference>
<keyword evidence="5" id="KW-0597">Phosphoprotein</keyword>
<keyword evidence="9" id="KW-0418">Kinase</keyword>
<dbReference type="PROSITE" id="PS50109">
    <property type="entry name" value="HIS_KIN"/>
    <property type="match status" value="1"/>
</dbReference>
<dbReference type="InterPro" id="IPR050428">
    <property type="entry name" value="TCS_sensor_his_kinase"/>
</dbReference>
<comment type="caution">
    <text evidence="17">The sequence shown here is derived from an EMBL/GenBank/DDBJ whole genome shotgun (WGS) entry which is preliminary data.</text>
</comment>